<dbReference type="InterPro" id="IPR035919">
    <property type="entry name" value="EAL_sf"/>
</dbReference>
<dbReference type="InterPro" id="IPR035965">
    <property type="entry name" value="PAS-like_dom_sf"/>
</dbReference>
<sequence>MDRTRRRTALLGALFLGALAGAALLPPGQRRVGADAVVAVAALLTALVVARTGRRTCPRRGGWRLLSAALVVGVAIAAAVELVVPYTGAADPARTAASVLPHLVATGAVLTLLGRARLRAGGVRLLVESSLFCTAAFVLAQVLVVGPLLPELAPASRWAVEASCLAATLLLGSGLTFATAADHQRRTTGGATLAGLAGIAIADCVSWLGSAGAFGPVALAGRGLMLLGLVLLCLAAVGDPGERPGRDDLADATADPVTGVLGDPTGAPAEGVRGRGDRLVVGVTLAGQLLPHAVMLTAAVSLLASALFVATPTPAALVAVALGLLLTAVHRAVVLGEEVRFAGRLGRSEAFFRNLVRASSDAVLVLDADRVVTWAAPALAEPAAAAGRPLVGHPVTDRVHPQDLDPVRAWLADGDRSGPGGLCSFRLPAADGSWRALEAGVTDLRSDAAVGALVLHCRDVTVRLHAEDQLRSVAYTDPVTGLPNEAAHVVALAEELAVAGAEPTVSLLLFEVEGLDDARENMGRHVVDVSLVEVGRRLRATVRGEDLVARVGAQLFAVLAHGEGDEPDRVAARCLTVVEQPVVTELGLVDLSAAVGLVPLVAGLSAATVQDRAELAVRAAGQAGPGLVQRYEPGLGAARDRRERLRADLVGARARGEFTLVWQPVVDLEEQRVTGVEALVRWQHPVFGELEPDEFIPIAERAGLVGDLQRWVLAEAMTAAAALPEHGAPLQLGVNVSPVHVASGTLVGDVAQALQATGFPAQRLVVELTGTTSPAPVPAVAADHAALRLMGVHLALDDFGAGPSSLSQLTGTPVDVLKLDRTFLARVDKDRQTRALCAAVIGLGRDLGIDVVAEGVETPSQLTALRAMGCAYAQGFLLSRPLTLPALVALLDAGAGHLWPGRIGRVEAVAGSASRGLPT</sequence>
<feature type="domain" description="EAL" evidence="4">
    <location>
        <begin position="642"/>
        <end position="895"/>
    </location>
</feature>
<dbReference type="SUPFAM" id="SSF141868">
    <property type="entry name" value="EAL domain-like"/>
    <property type="match status" value="1"/>
</dbReference>
<keyword evidence="2" id="KW-0472">Membrane</keyword>
<dbReference type="Pfam" id="PF00990">
    <property type="entry name" value="GGDEF"/>
    <property type="match status" value="1"/>
</dbReference>
<feature type="transmembrane region" description="Helical" evidence="2">
    <location>
        <begin position="158"/>
        <end position="178"/>
    </location>
</feature>
<dbReference type="Gene3D" id="3.30.70.270">
    <property type="match status" value="1"/>
</dbReference>
<evidence type="ECO:0000313" key="7">
    <source>
        <dbReference type="Proteomes" id="UP001361570"/>
    </source>
</evidence>
<dbReference type="InterPro" id="IPR001633">
    <property type="entry name" value="EAL_dom"/>
</dbReference>
<dbReference type="PROSITE" id="PS50887">
    <property type="entry name" value="GGDEF"/>
    <property type="match status" value="1"/>
</dbReference>
<keyword evidence="7" id="KW-1185">Reference proteome</keyword>
<feature type="transmembrane region" description="Helical" evidence="2">
    <location>
        <begin position="125"/>
        <end position="146"/>
    </location>
</feature>
<dbReference type="NCBIfam" id="TIGR00254">
    <property type="entry name" value="GGDEF"/>
    <property type="match status" value="1"/>
</dbReference>
<feature type="domain" description="PAS" evidence="3">
    <location>
        <begin position="348"/>
        <end position="408"/>
    </location>
</feature>
<feature type="transmembrane region" description="Helical" evidence="2">
    <location>
        <begin position="214"/>
        <end position="237"/>
    </location>
</feature>
<name>A0ABU8DY77_9ACTN</name>
<dbReference type="Gene3D" id="3.30.450.20">
    <property type="entry name" value="PAS domain"/>
    <property type="match status" value="1"/>
</dbReference>
<dbReference type="CDD" id="cd00130">
    <property type="entry name" value="PAS"/>
    <property type="match status" value="1"/>
</dbReference>
<accession>A0ABU8DY77</accession>
<dbReference type="InterPro" id="IPR000160">
    <property type="entry name" value="GGDEF_dom"/>
</dbReference>
<dbReference type="SUPFAM" id="SSF55785">
    <property type="entry name" value="PYP-like sensor domain (PAS domain)"/>
    <property type="match status" value="1"/>
</dbReference>
<feature type="transmembrane region" description="Helical" evidence="2">
    <location>
        <begin position="62"/>
        <end position="84"/>
    </location>
</feature>
<dbReference type="SMART" id="SM00267">
    <property type="entry name" value="GGDEF"/>
    <property type="match status" value="1"/>
</dbReference>
<dbReference type="InterPro" id="IPR052155">
    <property type="entry name" value="Biofilm_reg_signaling"/>
</dbReference>
<comment type="caution">
    <text evidence="6">The sequence shown here is derived from an EMBL/GenBank/DDBJ whole genome shotgun (WGS) entry which is preliminary data.</text>
</comment>
<protein>
    <submittedName>
        <fullName evidence="6">Sensor domain-containing phosphodiesterase</fullName>
    </submittedName>
</protein>
<feature type="transmembrane region" description="Helical" evidence="2">
    <location>
        <begin position="190"/>
        <end position="208"/>
    </location>
</feature>
<dbReference type="Gene3D" id="3.20.20.450">
    <property type="entry name" value="EAL domain"/>
    <property type="match status" value="1"/>
</dbReference>
<dbReference type="EMBL" id="JBAPLU010000026">
    <property type="protein sequence ID" value="MEI4273794.1"/>
    <property type="molecule type" value="Genomic_DNA"/>
</dbReference>
<feature type="domain" description="GGDEF" evidence="5">
    <location>
        <begin position="503"/>
        <end position="633"/>
    </location>
</feature>
<reference evidence="6 7" key="1">
    <citation type="submission" date="2024-03" db="EMBL/GenBank/DDBJ databases">
        <title>Draft genome sequence of Klenkia sp. LSe6-5.</title>
        <authorList>
            <person name="Duangmal K."/>
            <person name="Chantavorakit T."/>
        </authorList>
    </citation>
    <scope>NUCLEOTIDE SEQUENCE [LARGE SCALE GENOMIC DNA]</scope>
    <source>
        <strain evidence="6 7">LSe6-5</strain>
    </source>
</reference>
<evidence type="ECO:0000259" key="4">
    <source>
        <dbReference type="PROSITE" id="PS50883"/>
    </source>
</evidence>
<dbReference type="Pfam" id="PF00563">
    <property type="entry name" value="EAL"/>
    <property type="match status" value="1"/>
</dbReference>
<dbReference type="InterPro" id="IPR029787">
    <property type="entry name" value="Nucleotide_cyclase"/>
</dbReference>
<dbReference type="SMART" id="SM00052">
    <property type="entry name" value="EAL"/>
    <property type="match status" value="1"/>
</dbReference>
<dbReference type="PANTHER" id="PTHR44757">
    <property type="entry name" value="DIGUANYLATE CYCLASE DGCP"/>
    <property type="match status" value="1"/>
</dbReference>
<dbReference type="PANTHER" id="PTHR44757:SF2">
    <property type="entry name" value="BIOFILM ARCHITECTURE MAINTENANCE PROTEIN MBAA"/>
    <property type="match status" value="1"/>
</dbReference>
<feature type="region of interest" description="Disordered" evidence="1">
    <location>
        <begin position="245"/>
        <end position="269"/>
    </location>
</feature>
<dbReference type="InterPro" id="IPR000014">
    <property type="entry name" value="PAS"/>
</dbReference>
<evidence type="ECO:0000256" key="2">
    <source>
        <dbReference type="SAM" id="Phobius"/>
    </source>
</evidence>
<dbReference type="CDD" id="cd01948">
    <property type="entry name" value="EAL"/>
    <property type="match status" value="1"/>
</dbReference>
<feature type="transmembrane region" description="Helical" evidence="2">
    <location>
        <begin position="96"/>
        <end position="113"/>
    </location>
</feature>
<keyword evidence="2" id="KW-0812">Transmembrane</keyword>
<proteinExistence type="predicted"/>
<dbReference type="PROSITE" id="PS50883">
    <property type="entry name" value="EAL"/>
    <property type="match status" value="1"/>
</dbReference>
<feature type="transmembrane region" description="Helical" evidence="2">
    <location>
        <begin position="32"/>
        <end position="50"/>
    </location>
</feature>
<dbReference type="SUPFAM" id="SSF55073">
    <property type="entry name" value="Nucleotide cyclase"/>
    <property type="match status" value="1"/>
</dbReference>
<dbReference type="RefSeq" id="WP_336405909.1">
    <property type="nucleotide sequence ID" value="NZ_JBAPLU010000026.1"/>
</dbReference>
<dbReference type="Proteomes" id="UP001361570">
    <property type="component" value="Unassembled WGS sequence"/>
</dbReference>
<evidence type="ECO:0000256" key="1">
    <source>
        <dbReference type="SAM" id="MobiDB-lite"/>
    </source>
</evidence>
<dbReference type="Pfam" id="PF08448">
    <property type="entry name" value="PAS_4"/>
    <property type="match status" value="1"/>
</dbReference>
<dbReference type="InterPro" id="IPR043128">
    <property type="entry name" value="Rev_trsase/Diguanyl_cyclase"/>
</dbReference>
<keyword evidence="2" id="KW-1133">Transmembrane helix</keyword>
<evidence type="ECO:0000259" key="3">
    <source>
        <dbReference type="PROSITE" id="PS50112"/>
    </source>
</evidence>
<dbReference type="PROSITE" id="PS50112">
    <property type="entry name" value="PAS"/>
    <property type="match status" value="1"/>
</dbReference>
<dbReference type="SMART" id="SM00091">
    <property type="entry name" value="PAS"/>
    <property type="match status" value="1"/>
</dbReference>
<evidence type="ECO:0000313" key="6">
    <source>
        <dbReference type="EMBL" id="MEI4273794.1"/>
    </source>
</evidence>
<evidence type="ECO:0000259" key="5">
    <source>
        <dbReference type="PROSITE" id="PS50887"/>
    </source>
</evidence>
<dbReference type="InterPro" id="IPR013656">
    <property type="entry name" value="PAS_4"/>
</dbReference>
<dbReference type="NCBIfam" id="TIGR00229">
    <property type="entry name" value="sensory_box"/>
    <property type="match status" value="1"/>
</dbReference>
<organism evidence="6 7">
    <name type="scientific">Klenkia sesuvii</name>
    <dbReference type="NCBI Taxonomy" id="3103137"/>
    <lineage>
        <taxon>Bacteria</taxon>
        <taxon>Bacillati</taxon>
        <taxon>Actinomycetota</taxon>
        <taxon>Actinomycetes</taxon>
        <taxon>Geodermatophilales</taxon>
        <taxon>Geodermatophilaceae</taxon>
        <taxon>Klenkia</taxon>
    </lineage>
</organism>
<gene>
    <name evidence="6" type="ORF">TEK04_18895</name>
</gene>